<protein>
    <submittedName>
        <fullName evidence="2">Uncharacterized protein</fullName>
    </submittedName>
</protein>
<proteinExistence type="predicted"/>
<gene>
    <name evidence="2" type="ORF">DERP_000170</name>
</gene>
<evidence type="ECO:0000313" key="3">
    <source>
        <dbReference type="Proteomes" id="UP000887458"/>
    </source>
</evidence>
<evidence type="ECO:0000256" key="1">
    <source>
        <dbReference type="SAM" id="MobiDB-lite"/>
    </source>
</evidence>
<organism evidence="2 3">
    <name type="scientific">Dermatophagoides pteronyssinus</name>
    <name type="common">European house dust mite</name>
    <dbReference type="NCBI Taxonomy" id="6956"/>
    <lineage>
        <taxon>Eukaryota</taxon>
        <taxon>Metazoa</taxon>
        <taxon>Ecdysozoa</taxon>
        <taxon>Arthropoda</taxon>
        <taxon>Chelicerata</taxon>
        <taxon>Arachnida</taxon>
        <taxon>Acari</taxon>
        <taxon>Acariformes</taxon>
        <taxon>Sarcoptiformes</taxon>
        <taxon>Astigmata</taxon>
        <taxon>Psoroptidia</taxon>
        <taxon>Analgoidea</taxon>
        <taxon>Pyroglyphidae</taxon>
        <taxon>Dermatophagoidinae</taxon>
        <taxon>Dermatophagoides</taxon>
    </lineage>
</organism>
<name>A0ABQ8J011_DERPT</name>
<sequence length="70" mass="7589">MNPPANIVTNRTKILMTSIKRPPYKLIEYKDAPKAVVGGRNIEPIDAANTKPKPRANGPPIVKNLSLGAQ</sequence>
<dbReference type="Proteomes" id="UP000887458">
    <property type="component" value="Unassembled WGS sequence"/>
</dbReference>
<evidence type="ECO:0000313" key="2">
    <source>
        <dbReference type="EMBL" id="KAH9415680.1"/>
    </source>
</evidence>
<feature type="region of interest" description="Disordered" evidence="1">
    <location>
        <begin position="45"/>
        <end position="70"/>
    </location>
</feature>
<keyword evidence="3" id="KW-1185">Reference proteome</keyword>
<reference evidence="2 3" key="2">
    <citation type="journal article" date="2022" name="Mol. Biol. Evol.">
        <title>Comparative Genomics Reveals Insights into the Divergent Evolution of Astigmatic Mites and Household Pest Adaptations.</title>
        <authorList>
            <person name="Xiong Q."/>
            <person name="Wan A.T."/>
            <person name="Liu X."/>
            <person name="Fung C.S."/>
            <person name="Xiao X."/>
            <person name="Malainual N."/>
            <person name="Hou J."/>
            <person name="Wang L."/>
            <person name="Wang M."/>
            <person name="Yang K.Y."/>
            <person name="Cui Y."/>
            <person name="Leung E.L."/>
            <person name="Nong W."/>
            <person name="Shin S.K."/>
            <person name="Au S.W."/>
            <person name="Jeong K.Y."/>
            <person name="Chew F.T."/>
            <person name="Hui J.H."/>
            <person name="Leung T.F."/>
            <person name="Tungtrongchitr A."/>
            <person name="Zhong N."/>
            <person name="Liu Z."/>
            <person name="Tsui S.K."/>
        </authorList>
    </citation>
    <scope>NUCLEOTIDE SEQUENCE [LARGE SCALE GENOMIC DNA]</scope>
    <source>
        <strain evidence="2">Derp</strain>
    </source>
</reference>
<dbReference type="EMBL" id="NJHN03000095">
    <property type="protein sequence ID" value="KAH9415680.1"/>
    <property type="molecule type" value="Genomic_DNA"/>
</dbReference>
<comment type="caution">
    <text evidence="2">The sequence shown here is derived from an EMBL/GenBank/DDBJ whole genome shotgun (WGS) entry which is preliminary data.</text>
</comment>
<accession>A0ABQ8J011</accession>
<reference evidence="2 3" key="1">
    <citation type="journal article" date="2018" name="J. Allergy Clin. Immunol.">
        <title>High-quality assembly of Dermatophagoides pteronyssinus genome and transcriptome reveals a wide range of novel allergens.</title>
        <authorList>
            <person name="Liu X.Y."/>
            <person name="Yang K.Y."/>
            <person name="Wang M.Q."/>
            <person name="Kwok J.S."/>
            <person name="Zeng X."/>
            <person name="Yang Z."/>
            <person name="Xiao X.J."/>
            <person name="Lau C.P."/>
            <person name="Li Y."/>
            <person name="Huang Z.M."/>
            <person name="Ba J.G."/>
            <person name="Yim A.K."/>
            <person name="Ouyang C.Y."/>
            <person name="Ngai S.M."/>
            <person name="Chan T.F."/>
            <person name="Leung E.L."/>
            <person name="Liu L."/>
            <person name="Liu Z.G."/>
            <person name="Tsui S.K."/>
        </authorList>
    </citation>
    <scope>NUCLEOTIDE SEQUENCE [LARGE SCALE GENOMIC DNA]</scope>
    <source>
        <strain evidence="2">Derp</strain>
    </source>
</reference>